<comment type="cofactor">
    <cofactor evidence="2">
        <name>[4Fe-4S] cluster</name>
        <dbReference type="ChEBI" id="CHEBI:49883"/>
    </cofactor>
</comment>
<name>A0ABV9C2U0_9GAMM</name>
<evidence type="ECO:0000256" key="9">
    <source>
        <dbReference type="ARBA" id="ARBA00022490"/>
    </source>
</evidence>
<dbReference type="CDD" id="cd16917">
    <property type="entry name" value="HATPase_UhpB-NarQ-NarX-like"/>
    <property type="match status" value="1"/>
</dbReference>
<dbReference type="InterPro" id="IPR005467">
    <property type="entry name" value="His_kinase_dom"/>
</dbReference>
<reference evidence="27" key="1">
    <citation type="journal article" date="2019" name="Int. J. Syst. Evol. Microbiol.">
        <title>The Global Catalogue of Microorganisms (GCM) 10K type strain sequencing project: providing services to taxonomists for standard genome sequencing and annotation.</title>
        <authorList>
            <consortium name="The Broad Institute Genomics Platform"/>
            <consortium name="The Broad Institute Genome Sequencing Center for Infectious Disease"/>
            <person name="Wu L."/>
            <person name="Ma J."/>
        </authorList>
    </citation>
    <scope>NUCLEOTIDE SEQUENCE [LARGE SCALE GENOMIC DNA]</scope>
    <source>
        <strain evidence="27">CCM 4481</strain>
    </source>
</reference>
<dbReference type="PROSITE" id="PS50109">
    <property type="entry name" value="HIS_KIN"/>
    <property type="match status" value="1"/>
</dbReference>
<protein>
    <recommendedName>
        <fullName evidence="6">Oxygen sensor histidine kinase NreB</fullName>
        <ecNumber evidence="5">2.7.13.3</ecNumber>
    </recommendedName>
    <alternativeName>
        <fullName evidence="23">Nitrogen regulation protein B</fullName>
    </alternativeName>
</protein>
<feature type="transmembrane region" description="Helical" evidence="24">
    <location>
        <begin position="243"/>
        <end position="259"/>
    </location>
</feature>
<evidence type="ECO:0000256" key="4">
    <source>
        <dbReference type="ARBA" id="ARBA00004651"/>
    </source>
</evidence>
<keyword evidence="17 24" id="KW-1133">Transmembrane helix</keyword>
<evidence type="ECO:0000256" key="15">
    <source>
        <dbReference type="ARBA" id="ARBA00022777"/>
    </source>
</evidence>
<dbReference type="Gene3D" id="3.30.565.10">
    <property type="entry name" value="Histidine kinase-like ATPase, C-terminal domain"/>
    <property type="match status" value="1"/>
</dbReference>
<dbReference type="PANTHER" id="PTHR24421">
    <property type="entry name" value="NITRATE/NITRITE SENSOR PROTEIN NARX-RELATED"/>
    <property type="match status" value="1"/>
</dbReference>
<evidence type="ECO:0000256" key="12">
    <source>
        <dbReference type="ARBA" id="ARBA00022692"/>
    </source>
</evidence>
<keyword evidence="11" id="KW-0808">Transferase</keyword>
<dbReference type="PANTHER" id="PTHR24421:SF10">
    <property type="entry name" value="NITRATE_NITRITE SENSOR PROTEIN NARQ"/>
    <property type="match status" value="1"/>
</dbReference>
<dbReference type="InterPro" id="IPR003594">
    <property type="entry name" value="HATPase_dom"/>
</dbReference>
<evidence type="ECO:0000256" key="23">
    <source>
        <dbReference type="ARBA" id="ARBA00030800"/>
    </source>
</evidence>
<comment type="subcellular location">
    <subcellularLocation>
        <location evidence="4">Cell membrane</location>
        <topology evidence="4">Multi-pass membrane protein</topology>
    </subcellularLocation>
    <subcellularLocation>
        <location evidence="3">Cytoplasm</location>
    </subcellularLocation>
</comment>
<keyword evidence="16" id="KW-0067">ATP-binding</keyword>
<organism evidence="26 27">
    <name type="scientific">Dyella halodurans</name>
    <dbReference type="NCBI Taxonomy" id="1920171"/>
    <lineage>
        <taxon>Bacteria</taxon>
        <taxon>Pseudomonadati</taxon>
        <taxon>Pseudomonadota</taxon>
        <taxon>Gammaproteobacteria</taxon>
        <taxon>Lysobacterales</taxon>
        <taxon>Rhodanobacteraceae</taxon>
        <taxon>Dyella</taxon>
    </lineage>
</organism>
<dbReference type="Gene3D" id="1.20.5.1930">
    <property type="match status" value="1"/>
</dbReference>
<keyword evidence="20" id="KW-0411">Iron-sulfur</keyword>
<evidence type="ECO:0000256" key="6">
    <source>
        <dbReference type="ARBA" id="ARBA00017322"/>
    </source>
</evidence>
<gene>
    <name evidence="26" type="ORF">ACFO5W_11375</name>
</gene>
<evidence type="ECO:0000256" key="20">
    <source>
        <dbReference type="ARBA" id="ARBA00023014"/>
    </source>
</evidence>
<feature type="transmembrane region" description="Helical" evidence="24">
    <location>
        <begin position="279"/>
        <end position="295"/>
    </location>
</feature>
<comment type="catalytic activity">
    <reaction evidence="1">
        <text>ATP + protein L-histidine = ADP + protein N-phospho-L-histidine.</text>
        <dbReference type="EC" id="2.7.13.3"/>
    </reaction>
</comment>
<evidence type="ECO:0000256" key="14">
    <source>
        <dbReference type="ARBA" id="ARBA00022741"/>
    </source>
</evidence>
<feature type="transmembrane region" description="Helical" evidence="24">
    <location>
        <begin position="117"/>
        <end position="140"/>
    </location>
</feature>
<dbReference type="InterPro" id="IPR050482">
    <property type="entry name" value="Sensor_HK_TwoCompSys"/>
</dbReference>
<evidence type="ECO:0000256" key="1">
    <source>
        <dbReference type="ARBA" id="ARBA00000085"/>
    </source>
</evidence>
<evidence type="ECO:0000256" key="17">
    <source>
        <dbReference type="ARBA" id="ARBA00022989"/>
    </source>
</evidence>
<feature type="transmembrane region" description="Helical" evidence="24">
    <location>
        <begin position="218"/>
        <end position="236"/>
    </location>
</feature>
<dbReference type="PRINTS" id="PR00344">
    <property type="entry name" value="BCTRLSENSOR"/>
</dbReference>
<accession>A0ABV9C2U0</accession>
<evidence type="ECO:0000256" key="11">
    <source>
        <dbReference type="ARBA" id="ARBA00022679"/>
    </source>
</evidence>
<evidence type="ECO:0000256" key="19">
    <source>
        <dbReference type="ARBA" id="ARBA00023012"/>
    </source>
</evidence>
<dbReference type="Pfam" id="PF07730">
    <property type="entry name" value="HisKA_3"/>
    <property type="match status" value="1"/>
</dbReference>
<dbReference type="InterPro" id="IPR011712">
    <property type="entry name" value="Sig_transdc_His_kin_sub3_dim/P"/>
</dbReference>
<feature type="domain" description="Histidine kinase" evidence="25">
    <location>
        <begin position="433"/>
        <end position="525"/>
    </location>
</feature>
<dbReference type="InterPro" id="IPR007895">
    <property type="entry name" value="MASE1"/>
</dbReference>
<dbReference type="Proteomes" id="UP001595961">
    <property type="component" value="Unassembled WGS sequence"/>
</dbReference>
<evidence type="ECO:0000256" key="5">
    <source>
        <dbReference type="ARBA" id="ARBA00012438"/>
    </source>
</evidence>
<feature type="transmembrane region" description="Helical" evidence="24">
    <location>
        <begin position="191"/>
        <end position="212"/>
    </location>
</feature>
<evidence type="ECO:0000256" key="18">
    <source>
        <dbReference type="ARBA" id="ARBA00023004"/>
    </source>
</evidence>
<feature type="transmembrane region" description="Helical" evidence="24">
    <location>
        <begin position="86"/>
        <end position="105"/>
    </location>
</feature>
<feature type="transmembrane region" description="Helical" evidence="24">
    <location>
        <begin position="40"/>
        <end position="56"/>
    </location>
</feature>
<feature type="transmembrane region" description="Helical" evidence="24">
    <location>
        <begin position="61"/>
        <end position="80"/>
    </location>
</feature>
<evidence type="ECO:0000256" key="2">
    <source>
        <dbReference type="ARBA" id="ARBA00001966"/>
    </source>
</evidence>
<evidence type="ECO:0000256" key="7">
    <source>
        <dbReference type="ARBA" id="ARBA00022475"/>
    </source>
</evidence>
<sequence length="532" mass="57325">MLRSTAKGVPPQVTKAALLFAGSLGAQLISAVLWSQQSDAPMVWFTGGVLLAALLCQEETFWPACVGGWVIGLLASSVAFPRTLANLAAVTLPLVALILAAAWLLRRVCPGRRIDDFGRLAAFFAIGGFALPFFSALVIAGLEQTLTPGEAGPLHSWMHLALAGALGYVLLVPALISLADPKSIIRKEGTPGWLVTLAAIGAFALLWLAWRYFGHAPLLRPLLLLLPLTMVIFAALRTQIPGTSVAILLFGVVAMQISLEGRGPFLGTDMATTTLSVQLWTLGMSLAGLFLAALVEQRRMTQRALLDSSGQIRELAGRLIVAQEQERARIARDLHDDINQRLALASIQLSAIRRKVGKDSQDDISHLQHELIALSDDVRHLSHDLHPSMLSHTGLTAALAELCHAQRQRNGPRVDLRVSPHVGELSQDVALCLYRVTQEALSNAVRHAHARCISVAVDMNVTHVELDVMDDGKGFELSGDEHGEMAKGLGLLSMDERVRSLDGELHLMSTLGKGTQLCIRIPLRHPEASVPG</sequence>
<evidence type="ECO:0000256" key="16">
    <source>
        <dbReference type="ARBA" id="ARBA00022840"/>
    </source>
</evidence>
<evidence type="ECO:0000256" key="13">
    <source>
        <dbReference type="ARBA" id="ARBA00022723"/>
    </source>
</evidence>
<dbReference type="EC" id="2.7.13.3" evidence="5"/>
<keyword evidence="13" id="KW-0479">Metal-binding</keyword>
<keyword evidence="12 24" id="KW-0812">Transmembrane</keyword>
<keyword evidence="9" id="KW-0963">Cytoplasm</keyword>
<feature type="transmembrane region" description="Helical" evidence="24">
    <location>
        <begin position="160"/>
        <end position="179"/>
    </location>
</feature>
<keyword evidence="27" id="KW-1185">Reference proteome</keyword>
<keyword evidence="19" id="KW-0902">Two-component regulatory system</keyword>
<evidence type="ECO:0000256" key="10">
    <source>
        <dbReference type="ARBA" id="ARBA00022553"/>
    </source>
</evidence>
<feature type="transmembrane region" description="Helical" evidence="24">
    <location>
        <begin position="12"/>
        <end position="34"/>
    </location>
</feature>
<evidence type="ECO:0000313" key="26">
    <source>
        <dbReference type="EMBL" id="MFC4527233.1"/>
    </source>
</evidence>
<dbReference type="SUPFAM" id="SSF55874">
    <property type="entry name" value="ATPase domain of HSP90 chaperone/DNA topoisomerase II/histidine kinase"/>
    <property type="match status" value="1"/>
</dbReference>
<evidence type="ECO:0000256" key="24">
    <source>
        <dbReference type="SAM" id="Phobius"/>
    </source>
</evidence>
<dbReference type="Pfam" id="PF05231">
    <property type="entry name" value="MASE1"/>
    <property type="match status" value="1"/>
</dbReference>
<evidence type="ECO:0000256" key="21">
    <source>
        <dbReference type="ARBA" id="ARBA00023136"/>
    </source>
</evidence>
<comment type="caution">
    <text evidence="26">The sequence shown here is derived from an EMBL/GenBank/DDBJ whole genome shotgun (WGS) entry which is preliminary data.</text>
</comment>
<dbReference type="SMART" id="SM00387">
    <property type="entry name" value="HATPase_c"/>
    <property type="match status" value="1"/>
</dbReference>
<dbReference type="InterPro" id="IPR036890">
    <property type="entry name" value="HATPase_C_sf"/>
</dbReference>
<keyword evidence="21 24" id="KW-0472">Membrane</keyword>
<keyword evidence="18" id="KW-0408">Iron</keyword>
<evidence type="ECO:0000313" key="27">
    <source>
        <dbReference type="Proteomes" id="UP001595961"/>
    </source>
</evidence>
<evidence type="ECO:0000256" key="3">
    <source>
        <dbReference type="ARBA" id="ARBA00004496"/>
    </source>
</evidence>
<dbReference type="Pfam" id="PF02518">
    <property type="entry name" value="HATPase_c"/>
    <property type="match status" value="1"/>
</dbReference>
<dbReference type="InterPro" id="IPR004358">
    <property type="entry name" value="Sig_transdc_His_kin-like_C"/>
</dbReference>
<keyword evidence="10" id="KW-0597">Phosphoprotein</keyword>
<proteinExistence type="predicted"/>
<comment type="function">
    <text evidence="22">Member of the two-component regulatory system NreB/NreC involved in the control of dissimilatory nitrate/nitrite reduction in response to oxygen. NreB functions as a direct oxygen sensor histidine kinase which is autophosphorylated, in the absence of oxygen, probably at the conserved histidine residue, and transfers its phosphate group probably to a conserved aspartate residue of NreC. NreB/NreC activates the expression of the nitrate (narGHJI) and nitrite (nir) reductase operons, as well as the putative nitrate transporter gene narT.</text>
</comment>
<evidence type="ECO:0000259" key="25">
    <source>
        <dbReference type="PROSITE" id="PS50109"/>
    </source>
</evidence>
<evidence type="ECO:0000256" key="22">
    <source>
        <dbReference type="ARBA" id="ARBA00024827"/>
    </source>
</evidence>
<dbReference type="EMBL" id="JBHSGA010000017">
    <property type="protein sequence ID" value="MFC4527233.1"/>
    <property type="molecule type" value="Genomic_DNA"/>
</dbReference>
<evidence type="ECO:0000256" key="8">
    <source>
        <dbReference type="ARBA" id="ARBA00022485"/>
    </source>
</evidence>
<keyword evidence="14" id="KW-0547">Nucleotide-binding</keyword>
<keyword evidence="8" id="KW-0004">4Fe-4S</keyword>
<keyword evidence="15" id="KW-0418">Kinase</keyword>
<dbReference type="RefSeq" id="WP_266149192.1">
    <property type="nucleotide sequence ID" value="NZ_CP064028.1"/>
</dbReference>
<keyword evidence="7" id="KW-1003">Cell membrane</keyword>